<accession>A0A4R6TTZ4</accession>
<name>A0A4R6TTZ4_9BACI</name>
<dbReference type="AlphaFoldDB" id="A0A4R6TTZ4"/>
<organism evidence="3 4">
    <name type="scientific">Aureibacillus halotolerans</name>
    <dbReference type="NCBI Taxonomy" id="1508390"/>
    <lineage>
        <taxon>Bacteria</taxon>
        <taxon>Bacillati</taxon>
        <taxon>Bacillota</taxon>
        <taxon>Bacilli</taxon>
        <taxon>Bacillales</taxon>
        <taxon>Bacillaceae</taxon>
        <taxon>Aureibacillus</taxon>
    </lineage>
</organism>
<dbReference type="InterPro" id="IPR006016">
    <property type="entry name" value="UspA"/>
</dbReference>
<reference evidence="3 4" key="1">
    <citation type="submission" date="2019-03" db="EMBL/GenBank/DDBJ databases">
        <title>Genomic Encyclopedia of Type Strains, Phase IV (KMG-IV): sequencing the most valuable type-strain genomes for metagenomic binning, comparative biology and taxonomic classification.</title>
        <authorList>
            <person name="Goeker M."/>
        </authorList>
    </citation>
    <scope>NUCLEOTIDE SEQUENCE [LARGE SCALE GENOMIC DNA]</scope>
    <source>
        <strain evidence="3 4">DSM 28697</strain>
    </source>
</reference>
<protein>
    <submittedName>
        <fullName evidence="3">Nucleotide-binding universal stress UspA family protein</fullName>
    </submittedName>
</protein>
<dbReference type="SUPFAM" id="SSF52402">
    <property type="entry name" value="Adenine nucleotide alpha hydrolases-like"/>
    <property type="match status" value="1"/>
</dbReference>
<dbReference type="PRINTS" id="PR01438">
    <property type="entry name" value="UNVRSLSTRESS"/>
</dbReference>
<dbReference type="PANTHER" id="PTHR46268:SF6">
    <property type="entry name" value="UNIVERSAL STRESS PROTEIN UP12"/>
    <property type="match status" value="1"/>
</dbReference>
<proteinExistence type="inferred from homology"/>
<gene>
    <name evidence="3" type="ORF">EV213_11457</name>
</gene>
<evidence type="ECO:0000313" key="4">
    <source>
        <dbReference type="Proteomes" id="UP000295632"/>
    </source>
</evidence>
<dbReference type="RefSeq" id="WP_166639338.1">
    <property type="nucleotide sequence ID" value="NZ_SNYJ01000014.1"/>
</dbReference>
<dbReference type="CDD" id="cd00293">
    <property type="entry name" value="USP-like"/>
    <property type="match status" value="1"/>
</dbReference>
<evidence type="ECO:0000256" key="1">
    <source>
        <dbReference type="ARBA" id="ARBA00008791"/>
    </source>
</evidence>
<comment type="similarity">
    <text evidence="1">Belongs to the universal stress protein A family.</text>
</comment>
<evidence type="ECO:0000259" key="2">
    <source>
        <dbReference type="Pfam" id="PF00582"/>
    </source>
</evidence>
<comment type="caution">
    <text evidence="3">The sequence shown here is derived from an EMBL/GenBank/DDBJ whole genome shotgun (WGS) entry which is preliminary data.</text>
</comment>
<dbReference type="EMBL" id="SNYJ01000014">
    <property type="protein sequence ID" value="TDQ37178.1"/>
    <property type="molecule type" value="Genomic_DNA"/>
</dbReference>
<dbReference type="PANTHER" id="PTHR46268">
    <property type="entry name" value="STRESS RESPONSE PROTEIN NHAX"/>
    <property type="match status" value="1"/>
</dbReference>
<dbReference type="Gene3D" id="3.40.50.620">
    <property type="entry name" value="HUPs"/>
    <property type="match status" value="1"/>
</dbReference>
<feature type="domain" description="UspA" evidence="2">
    <location>
        <begin position="1"/>
        <end position="140"/>
    </location>
</feature>
<dbReference type="Pfam" id="PF00582">
    <property type="entry name" value="Usp"/>
    <property type="match status" value="1"/>
</dbReference>
<sequence>MTQRILVPVDGSEGALHAINEAVQLAKQFQTTPEIVLLHVKHSYPLVTSMGAVPFNIDEVLEEESKEALKRARTILQEADIPHQTESRSGDPATEICELAKEVDMVVMGSRGLGPFREVVLGSVSSKVLHHSKVPVTIVK</sequence>
<evidence type="ECO:0000313" key="3">
    <source>
        <dbReference type="EMBL" id="TDQ37178.1"/>
    </source>
</evidence>
<dbReference type="InterPro" id="IPR006015">
    <property type="entry name" value="Universal_stress_UspA"/>
</dbReference>
<dbReference type="Proteomes" id="UP000295632">
    <property type="component" value="Unassembled WGS sequence"/>
</dbReference>
<keyword evidence="4" id="KW-1185">Reference proteome</keyword>
<dbReference type="InterPro" id="IPR014729">
    <property type="entry name" value="Rossmann-like_a/b/a_fold"/>
</dbReference>